<dbReference type="OrthoDB" id="9807246at2"/>
<organism evidence="6 7">
    <name type="scientific">Oceanicola granulosus (strain ATCC BAA-861 / DSM 15982 / KCTC 12143 / HTCC2516)</name>
    <dbReference type="NCBI Taxonomy" id="314256"/>
    <lineage>
        <taxon>Bacteria</taxon>
        <taxon>Pseudomonadati</taxon>
        <taxon>Pseudomonadota</taxon>
        <taxon>Alphaproteobacteria</taxon>
        <taxon>Rhodobacterales</taxon>
        <taxon>Roseobacteraceae</taxon>
        <taxon>Oceanicola</taxon>
    </lineage>
</organism>
<protein>
    <recommendedName>
        <fullName evidence="5">CENP-V/GFA domain-containing protein</fullName>
    </recommendedName>
</protein>
<accession>Q2CKC2</accession>
<dbReference type="InterPro" id="IPR006913">
    <property type="entry name" value="CENP-V/GFA"/>
</dbReference>
<dbReference type="PANTHER" id="PTHR33337">
    <property type="entry name" value="GFA DOMAIN-CONTAINING PROTEIN"/>
    <property type="match status" value="1"/>
</dbReference>
<evidence type="ECO:0000259" key="5">
    <source>
        <dbReference type="PROSITE" id="PS51891"/>
    </source>
</evidence>
<comment type="caution">
    <text evidence="6">The sequence shown here is derived from an EMBL/GenBank/DDBJ whole genome shotgun (WGS) entry which is preliminary data.</text>
</comment>
<dbReference type="SUPFAM" id="SSF51316">
    <property type="entry name" value="Mss4-like"/>
    <property type="match status" value="1"/>
</dbReference>
<evidence type="ECO:0000256" key="4">
    <source>
        <dbReference type="ARBA" id="ARBA00023239"/>
    </source>
</evidence>
<dbReference type="GO" id="GO:0046872">
    <property type="term" value="F:metal ion binding"/>
    <property type="evidence" value="ECO:0007669"/>
    <property type="project" value="UniProtKB-KW"/>
</dbReference>
<dbReference type="EMBL" id="AAOT01000001">
    <property type="protein sequence ID" value="EAR52867.1"/>
    <property type="molecule type" value="Genomic_DNA"/>
</dbReference>
<dbReference type="PANTHER" id="PTHR33337:SF40">
    <property type="entry name" value="CENP-V_GFA DOMAIN-CONTAINING PROTEIN-RELATED"/>
    <property type="match status" value="1"/>
</dbReference>
<name>Q2CKC2_OCEGH</name>
<proteinExistence type="inferred from homology"/>
<evidence type="ECO:0000313" key="6">
    <source>
        <dbReference type="EMBL" id="EAR52867.1"/>
    </source>
</evidence>
<dbReference type="eggNOG" id="COG3791">
    <property type="taxonomic scope" value="Bacteria"/>
</dbReference>
<dbReference type="Gene3D" id="3.90.1590.10">
    <property type="entry name" value="glutathione-dependent formaldehyde- activating enzyme (gfa)"/>
    <property type="match status" value="1"/>
</dbReference>
<evidence type="ECO:0000256" key="1">
    <source>
        <dbReference type="ARBA" id="ARBA00005495"/>
    </source>
</evidence>
<dbReference type="RefSeq" id="WP_007255601.1">
    <property type="nucleotide sequence ID" value="NZ_CH724107.1"/>
</dbReference>
<dbReference type="STRING" id="314256.OG2516_10406"/>
<feature type="domain" description="CENP-V/GFA" evidence="5">
    <location>
        <begin position="11"/>
        <end position="117"/>
    </location>
</feature>
<evidence type="ECO:0000256" key="2">
    <source>
        <dbReference type="ARBA" id="ARBA00022723"/>
    </source>
</evidence>
<reference evidence="6 7" key="1">
    <citation type="journal article" date="2010" name="J. Bacteriol.">
        <title>Genome sequences of Oceanicola granulosus HTCC2516(T) and Oceanicola batsensis HTCC2597(TDelta).</title>
        <authorList>
            <person name="Thrash J.C."/>
            <person name="Cho J.C."/>
            <person name="Vergin K.L."/>
            <person name="Giovannoni S.J."/>
        </authorList>
    </citation>
    <scope>NUCLEOTIDE SEQUENCE [LARGE SCALE GENOMIC DNA]</scope>
    <source>
        <strain evidence="7">ATCC BAA-861 / DSM 15982 / KCTC 12143 / HTCC2516</strain>
    </source>
</reference>
<dbReference type="Proteomes" id="UP000003635">
    <property type="component" value="Unassembled WGS sequence"/>
</dbReference>
<comment type="similarity">
    <text evidence="1">Belongs to the Gfa family.</text>
</comment>
<keyword evidence="3" id="KW-0862">Zinc</keyword>
<evidence type="ECO:0000256" key="3">
    <source>
        <dbReference type="ARBA" id="ARBA00022833"/>
    </source>
</evidence>
<keyword evidence="2" id="KW-0479">Metal-binding</keyword>
<keyword evidence="7" id="KW-1185">Reference proteome</keyword>
<keyword evidence="4" id="KW-0456">Lyase</keyword>
<dbReference type="AlphaFoldDB" id="Q2CKC2"/>
<dbReference type="HOGENOM" id="CLU_055491_4_1_5"/>
<sequence length="150" mass="16054">MAEAAKIPARLEGRCLCGAVALVVEGRHDGTVGVCHCSMCQRWSGGLFACFRAEAAAVSVTGEVRRHRSSEIAERAFCPACGSHLWMRDTAGDAPYDLMPGLFPALAAAPLGSEIYTDKAPAYLPLSGNHTRETEAEWQSRNSFVQGDTP</sequence>
<evidence type="ECO:0000313" key="7">
    <source>
        <dbReference type="Proteomes" id="UP000003635"/>
    </source>
</evidence>
<dbReference type="GO" id="GO:0016846">
    <property type="term" value="F:carbon-sulfur lyase activity"/>
    <property type="evidence" value="ECO:0007669"/>
    <property type="project" value="InterPro"/>
</dbReference>
<dbReference type="InterPro" id="IPR011057">
    <property type="entry name" value="Mss4-like_sf"/>
</dbReference>
<dbReference type="PROSITE" id="PS51891">
    <property type="entry name" value="CENP_V_GFA"/>
    <property type="match status" value="1"/>
</dbReference>
<dbReference type="Pfam" id="PF04828">
    <property type="entry name" value="GFA"/>
    <property type="match status" value="1"/>
</dbReference>
<gene>
    <name evidence="6" type="ORF">OG2516_10406</name>
</gene>